<comment type="similarity">
    <text evidence="2">Belongs to the UPF0073 (Hly-III) family.</text>
</comment>
<evidence type="ECO:0000256" key="1">
    <source>
        <dbReference type="ARBA" id="ARBA00004651"/>
    </source>
</evidence>
<keyword evidence="7" id="KW-0479">Metal-binding</keyword>
<feature type="transmembrane region" description="Helical" evidence="8">
    <location>
        <begin position="203"/>
        <end position="223"/>
    </location>
</feature>
<keyword evidence="7" id="KW-0862">Zinc</keyword>
<dbReference type="Proteomes" id="UP000245790">
    <property type="component" value="Unassembled WGS sequence"/>
</dbReference>
<feature type="transmembrane region" description="Helical" evidence="8">
    <location>
        <begin position="117"/>
        <end position="140"/>
    </location>
</feature>
<feature type="transmembrane region" description="Helical" evidence="8">
    <location>
        <begin position="28"/>
        <end position="50"/>
    </location>
</feature>
<feature type="transmembrane region" description="Helical" evidence="8">
    <location>
        <begin position="56"/>
        <end position="80"/>
    </location>
</feature>
<evidence type="ECO:0000256" key="4">
    <source>
        <dbReference type="ARBA" id="ARBA00022692"/>
    </source>
</evidence>
<feature type="binding site" evidence="7">
    <location>
        <position position="205"/>
    </location>
    <ligand>
        <name>Zn(2+)</name>
        <dbReference type="ChEBI" id="CHEBI:29105"/>
    </ligand>
</feature>
<evidence type="ECO:0000256" key="6">
    <source>
        <dbReference type="ARBA" id="ARBA00023136"/>
    </source>
</evidence>
<feature type="transmembrane region" description="Helical" evidence="8">
    <location>
        <begin position="147"/>
        <end position="167"/>
    </location>
</feature>
<dbReference type="InterPro" id="IPR004254">
    <property type="entry name" value="AdipoR/HlyIII-related"/>
</dbReference>
<dbReference type="Pfam" id="PF03006">
    <property type="entry name" value="HlyIII"/>
    <property type="match status" value="1"/>
</dbReference>
<evidence type="ECO:0000256" key="2">
    <source>
        <dbReference type="ARBA" id="ARBA00008488"/>
    </source>
</evidence>
<dbReference type="GO" id="GO:0046872">
    <property type="term" value="F:metal ion binding"/>
    <property type="evidence" value="ECO:0007669"/>
    <property type="project" value="UniProtKB-KW"/>
</dbReference>
<dbReference type="PANTHER" id="PTHR20855:SF3">
    <property type="entry name" value="LD03007P"/>
    <property type="match status" value="1"/>
</dbReference>
<evidence type="ECO:0000256" key="3">
    <source>
        <dbReference type="ARBA" id="ARBA00022475"/>
    </source>
</evidence>
<keyword evidence="3" id="KW-1003">Cell membrane</keyword>
<dbReference type="AlphaFoldDB" id="A0A316FR28"/>
<feature type="transmembrane region" description="Helical" evidence="8">
    <location>
        <begin position="173"/>
        <end position="194"/>
    </location>
</feature>
<feature type="binding site" evidence="7">
    <location>
        <position position="201"/>
    </location>
    <ligand>
        <name>Zn(2+)</name>
        <dbReference type="ChEBI" id="CHEBI:29105"/>
    </ligand>
</feature>
<evidence type="ECO:0000313" key="10">
    <source>
        <dbReference type="Proteomes" id="UP000245790"/>
    </source>
</evidence>
<dbReference type="InterPro" id="IPR005744">
    <property type="entry name" value="Hy-lIII"/>
</dbReference>
<dbReference type="PANTHER" id="PTHR20855">
    <property type="entry name" value="ADIPOR/PROGESTIN RECEPTOR-RELATED"/>
    <property type="match status" value="1"/>
</dbReference>
<accession>A0A316FR28</accession>
<evidence type="ECO:0000256" key="5">
    <source>
        <dbReference type="ARBA" id="ARBA00022989"/>
    </source>
</evidence>
<proteinExistence type="inferred from homology"/>
<dbReference type="GO" id="GO:0140911">
    <property type="term" value="F:pore-forming activity"/>
    <property type="evidence" value="ECO:0007669"/>
    <property type="project" value="InterPro"/>
</dbReference>
<sequence length="224" mass="24753">MHANSQISPPNLTAQHSKTSQYSNREEFLNVISHAIGFVVALVGLITMIYRAEGALAVVSVTVYGASLVLMFLSSTLYHGSRNPGLRQQLKLLDHSAIYLLIAGTYTPFMLLSLDNWVGTAGIITIWALAVAGLLFKWFVREKFARVSLALYLIMGWLVIVMIYPLYQSVPIGGLWLLFSGGICFSVGAAFYAAKKIPYTHAIWHLFVIAGCACHFLSIYLYVI</sequence>
<evidence type="ECO:0000256" key="7">
    <source>
        <dbReference type="PIRSR" id="PIRSR604254-1"/>
    </source>
</evidence>
<dbReference type="GO" id="GO:0005886">
    <property type="term" value="C:plasma membrane"/>
    <property type="evidence" value="ECO:0007669"/>
    <property type="project" value="UniProtKB-SubCell"/>
</dbReference>
<protein>
    <submittedName>
        <fullName evidence="9">Channel protein (Hemolysin III family)</fullName>
    </submittedName>
</protein>
<keyword evidence="4 8" id="KW-0812">Transmembrane</keyword>
<comment type="caution">
    <text evidence="9">The sequence shown here is derived from an EMBL/GenBank/DDBJ whole genome shotgun (WGS) entry which is preliminary data.</text>
</comment>
<name>A0A316FR28_9GAMM</name>
<dbReference type="OrthoDB" id="9813689at2"/>
<keyword evidence="6 8" id="KW-0472">Membrane</keyword>
<comment type="subcellular location">
    <subcellularLocation>
        <location evidence="1">Cell membrane</location>
        <topology evidence="1">Multi-pass membrane protein</topology>
    </subcellularLocation>
</comment>
<dbReference type="EMBL" id="QGGU01000006">
    <property type="protein sequence ID" value="PWK50763.1"/>
    <property type="molecule type" value="Genomic_DNA"/>
</dbReference>
<organism evidence="9 10">
    <name type="scientific">Pleionea mediterranea</name>
    <dbReference type="NCBI Taxonomy" id="523701"/>
    <lineage>
        <taxon>Bacteria</taxon>
        <taxon>Pseudomonadati</taxon>
        <taxon>Pseudomonadota</taxon>
        <taxon>Gammaproteobacteria</taxon>
        <taxon>Oceanospirillales</taxon>
        <taxon>Pleioneaceae</taxon>
        <taxon>Pleionea</taxon>
    </lineage>
</organism>
<gene>
    <name evidence="9" type="ORF">C8D97_10650</name>
</gene>
<evidence type="ECO:0000313" key="9">
    <source>
        <dbReference type="EMBL" id="PWK50763.1"/>
    </source>
</evidence>
<feature type="transmembrane region" description="Helical" evidence="8">
    <location>
        <begin position="92"/>
        <end position="111"/>
    </location>
</feature>
<dbReference type="NCBIfam" id="TIGR01065">
    <property type="entry name" value="hlyIII"/>
    <property type="match status" value="1"/>
</dbReference>
<dbReference type="RefSeq" id="WP_109763431.1">
    <property type="nucleotide sequence ID" value="NZ_QGGU01000006.1"/>
</dbReference>
<keyword evidence="10" id="KW-1185">Reference proteome</keyword>
<feature type="binding site" evidence="7">
    <location>
        <position position="79"/>
    </location>
    <ligand>
        <name>Zn(2+)</name>
        <dbReference type="ChEBI" id="CHEBI:29105"/>
    </ligand>
</feature>
<keyword evidence="5 8" id="KW-1133">Transmembrane helix</keyword>
<evidence type="ECO:0000256" key="8">
    <source>
        <dbReference type="SAM" id="Phobius"/>
    </source>
</evidence>
<reference evidence="9 10" key="1">
    <citation type="submission" date="2018-05" db="EMBL/GenBank/DDBJ databases">
        <title>Genomic Encyclopedia of Type Strains, Phase IV (KMG-IV): sequencing the most valuable type-strain genomes for metagenomic binning, comparative biology and taxonomic classification.</title>
        <authorList>
            <person name="Goeker M."/>
        </authorList>
    </citation>
    <scope>NUCLEOTIDE SEQUENCE [LARGE SCALE GENOMIC DNA]</scope>
    <source>
        <strain evidence="9 10">DSM 25350</strain>
    </source>
</reference>